<comment type="caution">
    <text evidence="1">The sequence shown here is derived from an EMBL/GenBank/DDBJ whole genome shotgun (WGS) entry which is preliminary data.</text>
</comment>
<protein>
    <submittedName>
        <fullName evidence="1">Putative erythromycin esterase</fullName>
    </submittedName>
</protein>
<dbReference type="SUPFAM" id="SSF159501">
    <property type="entry name" value="EreA/ChaN-like"/>
    <property type="match status" value="1"/>
</dbReference>
<dbReference type="PANTHER" id="PTHR31299">
    <property type="entry name" value="ESTERASE, PUTATIVE (AFU_ORTHOLOGUE AFUA_1G05850)-RELATED"/>
    <property type="match status" value="1"/>
</dbReference>
<dbReference type="InterPro" id="IPR014622">
    <property type="entry name" value="UCP036794_erythomycin"/>
</dbReference>
<keyword evidence="2" id="KW-1185">Reference proteome</keyword>
<dbReference type="Pfam" id="PF05139">
    <property type="entry name" value="Erythro_esteras"/>
    <property type="match status" value="1"/>
</dbReference>
<dbReference type="RefSeq" id="WP_103131159.1">
    <property type="nucleotide sequence ID" value="NZ_BFAG01000018.1"/>
</dbReference>
<evidence type="ECO:0000313" key="2">
    <source>
        <dbReference type="Proteomes" id="UP000236569"/>
    </source>
</evidence>
<dbReference type="AlphaFoldDB" id="A0A2I9D014"/>
<dbReference type="EMBL" id="BFAG01000018">
    <property type="protein sequence ID" value="GBF07859.1"/>
    <property type="molecule type" value="Genomic_DNA"/>
</dbReference>
<gene>
    <name evidence="1" type="ORF">DAERI_180050</name>
</gene>
<name>A0A2I9D014_9DEIO</name>
<proteinExistence type="predicted"/>
<dbReference type="Proteomes" id="UP000236569">
    <property type="component" value="Unassembled WGS sequence"/>
</dbReference>
<dbReference type="PANTHER" id="PTHR31299:SF0">
    <property type="entry name" value="ESTERASE, PUTATIVE (AFU_ORTHOLOGUE AFUA_1G05850)-RELATED"/>
    <property type="match status" value="1"/>
</dbReference>
<dbReference type="InterPro" id="IPR052036">
    <property type="entry name" value="Hydrolase/PRTase-associated"/>
</dbReference>
<organism evidence="1 2">
    <name type="scientific">Deinococcus aerius</name>
    <dbReference type="NCBI Taxonomy" id="200253"/>
    <lineage>
        <taxon>Bacteria</taxon>
        <taxon>Thermotogati</taxon>
        <taxon>Deinococcota</taxon>
        <taxon>Deinococci</taxon>
        <taxon>Deinococcales</taxon>
        <taxon>Deinococcaceae</taxon>
        <taxon>Deinococcus</taxon>
    </lineage>
</organism>
<dbReference type="PIRSF" id="PIRSF036794">
    <property type="entry name" value="UCP_erythr_ester"/>
    <property type="match status" value="1"/>
</dbReference>
<evidence type="ECO:0000313" key="1">
    <source>
        <dbReference type="EMBL" id="GBF07859.1"/>
    </source>
</evidence>
<sequence>MQHRNPPGVGWDMADPQTALSSFLGTLPARPRLLGLGEPTHGLEVFPAWRNRIFQTLVQDHGFRSVALESDIIAGLQVNAYVTSGQGTLEEVMQTGFSHGFGAYAGNRALVEWMRAFNAGRGPGDHLHFYGFDAPLEWWAPSPRASLLALHEFLSRHLDDVPANTTTIENLCGDEARWTNPAAVMDAAQSIGNGGDARHLRLLADDLSTRLRTGAPGLAAQPAFWEAELHARTAMGLLQYHALLADPRPTRMARAAALRDLLMADNLGAIARREGERGPTLVFAHNSHLQRNTATMQLGGMRIEWWGAGAHASLRFGPHYAFIASHLDTAPERGIGDPAPDTLEGALMNPAHPAALFSAGELTAALPRELTSRADIPPQAGYFPLQGPDLPLTDGVLFVKDAAS</sequence>
<dbReference type="CDD" id="cd14728">
    <property type="entry name" value="Ere-like"/>
    <property type="match status" value="1"/>
</dbReference>
<reference evidence="2" key="1">
    <citation type="submission" date="2018-01" db="EMBL/GenBank/DDBJ databases">
        <title>Draft Genome Sequence of the Radioresistant Bacterium Deinococcus aerius TR0125, Isolated from the Higher Atmosphere above Japan.</title>
        <authorList>
            <person name="Satoh K."/>
            <person name="Arai H."/>
            <person name="Sanzen T."/>
            <person name="Kawaguchi Y."/>
            <person name="Hayashi H."/>
            <person name="Yokobori S."/>
            <person name="Yamagishi A."/>
            <person name="Oono Y."/>
            <person name="Narumi I."/>
        </authorList>
    </citation>
    <scope>NUCLEOTIDE SEQUENCE [LARGE SCALE GENOMIC DNA]</scope>
    <source>
        <strain evidence="2">TR0125</strain>
    </source>
</reference>
<accession>A0A2I9D014</accession>
<dbReference type="OrthoDB" id="4329964at2"/>
<dbReference type="GO" id="GO:0046677">
    <property type="term" value="P:response to antibiotic"/>
    <property type="evidence" value="ECO:0007669"/>
    <property type="project" value="InterPro"/>
</dbReference>
<dbReference type="InterPro" id="IPR007815">
    <property type="entry name" value="Emycin_Estase"/>
</dbReference>
<dbReference type="Gene3D" id="3.30.1870.10">
    <property type="entry name" value="EreA-like, domain 2"/>
    <property type="match status" value="1"/>
</dbReference>